<gene>
    <name evidence="2" type="ORF">J8273_6041</name>
</gene>
<sequence>MEGFLRVSILDSEQPESGVRALIERGDVAQASKELQSLIEMGQNDVHTLIRDKYDDLVNAGDRIHDIQKRVRRLRSNLTAMQSGLQLTGHSVVSKAETLIQTREKMRDLHTSIRNMTVLSAALETVSRARATLADERRLGTSAQSTGAIKFDAARIQRAVSLINRVPVDAPELQGYAAGRQVKDVIADLRERMALSCIEEEKRWLSTVRGQAEELGSAILEETLRRMESTSARRARRRMLGGEASTGMETEFLSSLFTADEAGAASTASVDTHWLTQISDSIDTLDMGADFVALYQQSRMHHGTSDLESFSLASGNPLKRLLGFVAVELETRAMPRADLQAWTRDAVNTIAAEAERIAFEVAPEQLCRIKDEILAFCRVIEPIEANITPIYDALGQVGLVLADRMLSAAQNHLEAGKPSATMPFGIGPQQTNILARAQTWGLVEKGDVKLPMALKCSHRLWHVTECIEDYIADYGQWGRHLPDQDILGDVGKFTHATCIQRWDRLIDEASEHNSAGSLTQMILDAVALKNTLPHIVAVLRDQGMTRSTLATDIGRDCDMIIGRSFVAVAGQYRRHLNAMVQSDKAQYAPATEPTEAPDWAVDVTTSVLSGVSQFTDFDLSMQAKLFNAIFSALSDEMTSLWTNVFVSFNIHTVTLIKKALEKYRWAMQKHIEYMGRARGIAKELVLEQLLEEHVELVSPWTKLTQLCSLFTDEPDMTVYLNAAIRKSKYNGLDPGLLYAVLSNYKGGTSAGPKKKVVHELMRKLKSS</sequence>
<dbReference type="InterPro" id="IPR007225">
    <property type="entry name" value="EXOC6/Sec15"/>
</dbReference>
<dbReference type="GO" id="GO:0006886">
    <property type="term" value="P:intracellular protein transport"/>
    <property type="evidence" value="ECO:0007669"/>
    <property type="project" value="InterPro"/>
</dbReference>
<dbReference type="PANTHER" id="PTHR12702:SF0">
    <property type="entry name" value="EXOCYST COMPLEX COMPONENT 6"/>
    <property type="match status" value="1"/>
</dbReference>
<dbReference type="GO" id="GO:0016020">
    <property type="term" value="C:membrane"/>
    <property type="evidence" value="ECO:0007669"/>
    <property type="project" value="TreeGrafter"/>
</dbReference>
<dbReference type="GO" id="GO:0006893">
    <property type="term" value="P:Golgi to plasma membrane transport"/>
    <property type="evidence" value="ECO:0007669"/>
    <property type="project" value="TreeGrafter"/>
</dbReference>
<protein>
    <submittedName>
        <fullName evidence="2">Vps51/Vps67</fullName>
    </submittedName>
</protein>
<organism evidence="2 3">
    <name type="scientific">Carpediemonas membranifera</name>
    <dbReference type="NCBI Taxonomy" id="201153"/>
    <lineage>
        <taxon>Eukaryota</taxon>
        <taxon>Metamonada</taxon>
        <taxon>Carpediemonas-like organisms</taxon>
        <taxon>Carpediemonas</taxon>
    </lineage>
</organism>
<evidence type="ECO:0000313" key="3">
    <source>
        <dbReference type="Proteomes" id="UP000717585"/>
    </source>
</evidence>
<evidence type="ECO:0000259" key="1">
    <source>
        <dbReference type="Pfam" id="PF20651"/>
    </source>
</evidence>
<proteinExistence type="predicted"/>
<name>A0A8J6E0S1_9EUKA</name>
<comment type="caution">
    <text evidence="2">The sequence shown here is derived from an EMBL/GenBank/DDBJ whole genome shotgun (WGS) entry which is preliminary data.</text>
</comment>
<dbReference type="AlphaFoldDB" id="A0A8J6E0S1"/>
<dbReference type="Pfam" id="PF20651">
    <property type="entry name" value="EXOC6_Sec15_N"/>
    <property type="match status" value="1"/>
</dbReference>
<evidence type="ECO:0000313" key="2">
    <source>
        <dbReference type="EMBL" id="KAG9392573.1"/>
    </source>
</evidence>
<feature type="domain" description="Exocyst complex component EXOC6/Sec15 N-terminal" evidence="1">
    <location>
        <begin position="34"/>
        <end position="135"/>
    </location>
</feature>
<accession>A0A8J6E0S1</accession>
<dbReference type="GO" id="GO:0090522">
    <property type="term" value="P:vesicle tethering involved in exocytosis"/>
    <property type="evidence" value="ECO:0007669"/>
    <property type="project" value="InterPro"/>
</dbReference>
<dbReference type="GO" id="GO:0000145">
    <property type="term" value="C:exocyst"/>
    <property type="evidence" value="ECO:0007669"/>
    <property type="project" value="TreeGrafter"/>
</dbReference>
<dbReference type="EMBL" id="JAHDYR010000036">
    <property type="protein sequence ID" value="KAG9392573.1"/>
    <property type="molecule type" value="Genomic_DNA"/>
</dbReference>
<dbReference type="Proteomes" id="UP000717585">
    <property type="component" value="Unassembled WGS sequence"/>
</dbReference>
<reference evidence="2" key="1">
    <citation type="submission" date="2021-05" db="EMBL/GenBank/DDBJ databases">
        <title>A free-living protist that lacks canonical eukaryotic 1 DNA replication and segregation systems.</title>
        <authorList>
            <person name="Salas-Leiva D.E."/>
            <person name="Tromer E.C."/>
            <person name="Curtis B.A."/>
            <person name="Jerlstrom-Hultqvist J."/>
            <person name="Kolisko M."/>
            <person name="Yi Z."/>
            <person name="Salas-Leiva J.S."/>
            <person name="Gallot-Lavallee L."/>
            <person name="Kops G.J.P.L."/>
            <person name="Archibald J.M."/>
            <person name="Simpson A.G.B."/>
            <person name="Roger A.J."/>
        </authorList>
    </citation>
    <scope>NUCLEOTIDE SEQUENCE</scope>
    <source>
        <strain evidence="2">BICM</strain>
    </source>
</reference>
<keyword evidence="3" id="KW-1185">Reference proteome</keyword>
<dbReference type="InterPro" id="IPR048359">
    <property type="entry name" value="EXOC6_Sec15_N"/>
</dbReference>
<dbReference type="PANTHER" id="PTHR12702">
    <property type="entry name" value="SEC15"/>
    <property type="match status" value="1"/>
</dbReference>